<dbReference type="InterPro" id="IPR036770">
    <property type="entry name" value="Ankyrin_rpt-contain_sf"/>
</dbReference>
<dbReference type="InterPro" id="IPR002110">
    <property type="entry name" value="Ankyrin_rpt"/>
</dbReference>
<evidence type="ECO:0000313" key="5">
    <source>
        <dbReference type="Proteomes" id="UP001152024"/>
    </source>
</evidence>
<gene>
    <name evidence="4" type="ORF">NW768_007098</name>
</gene>
<evidence type="ECO:0000259" key="3">
    <source>
        <dbReference type="PROSITE" id="PS50837"/>
    </source>
</evidence>
<feature type="domain" description="NACHT" evidence="3">
    <location>
        <begin position="216"/>
        <end position="367"/>
    </location>
</feature>
<protein>
    <recommendedName>
        <fullName evidence="3">NACHT domain-containing protein</fullName>
    </recommendedName>
</protein>
<dbReference type="Pfam" id="PF12796">
    <property type="entry name" value="Ank_2"/>
    <property type="match status" value="1"/>
</dbReference>
<accession>A0ABQ8RA13</accession>
<dbReference type="PROSITE" id="PS50837">
    <property type="entry name" value="NACHT"/>
    <property type="match status" value="1"/>
</dbReference>
<dbReference type="InterPro" id="IPR056884">
    <property type="entry name" value="NPHP3-like_N"/>
</dbReference>
<dbReference type="Gene3D" id="3.40.50.300">
    <property type="entry name" value="P-loop containing nucleotide triphosphate hydrolases"/>
    <property type="match status" value="1"/>
</dbReference>
<keyword evidence="1" id="KW-0677">Repeat</keyword>
<evidence type="ECO:0000256" key="1">
    <source>
        <dbReference type="ARBA" id="ARBA00022737"/>
    </source>
</evidence>
<dbReference type="InterPro" id="IPR027417">
    <property type="entry name" value="P-loop_NTPase"/>
</dbReference>
<reference evidence="4" key="1">
    <citation type="submission" date="2022-09" db="EMBL/GenBank/DDBJ databases">
        <title>Fusarium specimens isolated from Avocado Roots.</title>
        <authorList>
            <person name="Stajich J."/>
            <person name="Roper C."/>
            <person name="Heimlech-Rivalta G."/>
        </authorList>
    </citation>
    <scope>NUCLEOTIDE SEQUENCE</scope>
    <source>
        <strain evidence="4">CF00095</strain>
    </source>
</reference>
<dbReference type="InterPro" id="IPR007111">
    <property type="entry name" value="NACHT_NTPase"/>
</dbReference>
<organism evidence="4 5">
    <name type="scientific">Fusarium equiseti</name>
    <name type="common">Fusarium scirpi</name>
    <dbReference type="NCBI Taxonomy" id="61235"/>
    <lineage>
        <taxon>Eukaryota</taxon>
        <taxon>Fungi</taxon>
        <taxon>Dikarya</taxon>
        <taxon>Ascomycota</taxon>
        <taxon>Pezizomycotina</taxon>
        <taxon>Sordariomycetes</taxon>
        <taxon>Hypocreomycetidae</taxon>
        <taxon>Hypocreales</taxon>
        <taxon>Nectriaceae</taxon>
        <taxon>Fusarium</taxon>
        <taxon>Fusarium incarnatum-equiseti species complex</taxon>
    </lineage>
</organism>
<dbReference type="Pfam" id="PF00023">
    <property type="entry name" value="Ank"/>
    <property type="match status" value="1"/>
</dbReference>
<comment type="caution">
    <text evidence="4">The sequence shown here is derived from an EMBL/GenBank/DDBJ whole genome shotgun (WGS) entry which is preliminary data.</text>
</comment>
<dbReference type="SMART" id="SM00248">
    <property type="entry name" value="ANK"/>
    <property type="match status" value="5"/>
</dbReference>
<dbReference type="PANTHER" id="PTHR10039">
    <property type="entry name" value="AMELOGENIN"/>
    <property type="match status" value="1"/>
</dbReference>
<keyword evidence="5" id="KW-1185">Reference proteome</keyword>
<dbReference type="Gene3D" id="1.25.40.20">
    <property type="entry name" value="Ankyrin repeat-containing domain"/>
    <property type="match status" value="2"/>
</dbReference>
<name>A0ABQ8RA13_FUSEQ</name>
<dbReference type="SUPFAM" id="SSF52540">
    <property type="entry name" value="P-loop containing nucleoside triphosphate hydrolases"/>
    <property type="match status" value="1"/>
</dbReference>
<dbReference type="Pfam" id="PF24883">
    <property type="entry name" value="NPHP3_N"/>
    <property type="match status" value="1"/>
</dbReference>
<keyword evidence="2" id="KW-0040">ANK repeat</keyword>
<dbReference type="EMBL" id="JAOQBH010000010">
    <property type="protein sequence ID" value="KAJ4130117.1"/>
    <property type="molecule type" value="Genomic_DNA"/>
</dbReference>
<dbReference type="PROSITE" id="PS50088">
    <property type="entry name" value="ANK_REPEAT"/>
    <property type="match status" value="1"/>
</dbReference>
<dbReference type="PANTHER" id="PTHR10039:SF16">
    <property type="entry name" value="GPI INOSITOL-DEACYLASE"/>
    <property type="match status" value="1"/>
</dbReference>
<dbReference type="Proteomes" id="UP001152024">
    <property type="component" value="Unassembled WGS sequence"/>
</dbReference>
<sequence length="1081" mass="122830">MDSATDVTDAASRLAEFADEAIHFFQKLFSHEESAMKRVRQLDTLSKLAKEVHLRPSTNDHESQEEFEFSKQMLLHCSEIVRGILTEFHWNSDRGGLEALDMNGHGLLRLHDDLNGSRVNSLFEDLEREKMCLAAFRESEFKTLSRVPVVSPLRLEYSNSISEREKELLHYLFVTDPRQDLTSLELAKGNILEGTCSWITRQSEFRYWLLSPSKCQGLIIEGSEGTGKTMLVIYLAKQLERLYQHMPDNTVVYFFCNQGDICKSSATAVLRGLIWQLGKSKPELLRHALEKVEAHGSERVVMARGSFGTMWQIFVAMIRDPSAGNITCILDGIDECDASSVKALTDRFSDLFTMRTSPQNFKLLLTSLLLPLTMKFKDTFSSLRLNSELQEKITQDVELYIRTNVKRIAQDKSWPQELHNQVMETLDTRPNQSFHWARLVIFDLEYEPQGSVPLYLKFLTNSIDTIYHKTLQDCPFQHRNRIRLLLSWVLLTFNPLSFEELNILMGDQTSAPDTELENLKICIKLCRAFLVIKPEIRKSGLGYETVETVQLSQRSLKSFLTRATSSERFDAGITRIFPETDHEQIASRCLDLMEECLPTWSKGMADDKCNLVLPYATRFWFRHLRECPQKLQDDKIASRVMGFLMQGHVNRGLWFTYLSDLRDAQEHIKAPWTTIKYGHHFPTINGLGVITDIILCEEPKDFTSADKLNALQLGSLLGITPIVRKIIDTTSLLRYLRQTNIRSSLYGFFHTQSRNETRLIGTRRSCPLLSTAELVAMNPLELAVIEGHKDVVALLLERHPYSSLRPDSNFSLATAISRCDKDIVKLLIGAGAPKIRSPKDLEGPISTAITNNRLDVVRFLCRSDNDIWAQKDSKRDEVTHALLHLSNDATPYSYDESRFEQYATVLLQAGASPDGIASYQEGLGLRKWKNGVLQFLHTHGITLQALGPFPGGKTPLMLAISSMHLSWPDVDPKDILQPLLDSGASVNQIDRQGWTALHHVANEIALGRAKREWEEMDDGEEFKLYQVAGLLIAAGIDQDLKDKQGRRAVDILEVVGAPAWKRDVTKPETSRVGPTRRMSLE</sequence>
<evidence type="ECO:0000313" key="4">
    <source>
        <dbReference type="EMBL" id="KAJ4130117.1"/>
    </source>
</evidence>
<feature type="repeat" description="ANK" evidence="2">
    <location>
        <begin position="951"/>
        <end position="991"/>
    </location>
</feature>
<dbReference type="SUPFAM" id="SSF48403">
    <property type="entry name" value="Ankyrin repeat"/>
    <property type="match status" value="1"/>
</dbReference>
<evidence type="ECO:0000256" key="2">
    <source>
        <dbReference type="PROSITE-ProRule" id="PRU00023"/>
    </source>
</evidence>
<proteinExistence type="predicted"/>